<evidence type="ECO:0000259" key="2">
    <source>
        <dbReference type="Pfam" id="PF13924"/>
    </source>
</evidence>
<evidence type="ECO:0000313" key="4">
    <source>
        <dbReference type="Proteomes" id="UP000016924"/>
    </source>
</evidence>
<feature type="compositionally biased region" description="Polar residues" evidence="1">
    <location>
        <begin position="383"/>
        <end position="395"/>
    </location>
</feature>
<dbReference type="HOGENOM" id="CLU_652133_0_0_1"/>
<feature type="region of interest" description="Disordered" evidence="1">
    <location>
        <begin position="1"/>
        <end position="23"/>
    </location>
</feature>
<dbReference type="Proteomes" id="UP000016924">
    <property type="component" value="Unassembled WGS sequence"/>
</dbReference>
<evidence type="ECO:0000256" key="1">
    <source>
        <dbReference type="SAM" id="MobiDB-lite"/>
    </source>
</evidence>
<accession>R7YPS0</accession>
<protein>
    <recommendedName>
        <fullName evidence="2">Lipocalin-like domain-containing protein</fullName>
    </recommendedName>
</protein>
<dbReference type="Pfam" id="PF13924">
    <property type="entry name" value="Lipocalin_5"/>
    <property type="match status" value="1"/>
</dbReference>
<dbReference type="RefSeq" id="XP_007779214.1">
    <property type="nucleotide sequence ID" value="XM_007781024.1"/>
</dbReference>
<reference evidence="4" key="1">
    <citation type="submission" date="2012-06" db="EMBL/GenBank/DDBJ databases">
        <title>The genome sequence of Coniosporium apollinis CBS 100218.</title>
        <authorList>
            <consortium name="The Broad Institute Genome Sequencing Platform"/>
            <person name="Cuomo C."/>
            <person name="Gorbushina A."/>
            <person name="Noack S."/>
            <person name="Walker B."/>
            <person name="Young S.K."/>
            <person name="Zeng Q."/>
            <person name="Gargeya S."/>
            <person name="Fitzgerald M."/>
            <person name="Haas B."/>
            <person name="Abouelleil A."/>
            <person name="Alvarado L."/>
            <person name="Arachchi H.M."/>
            <person name="Berlin A.M."/>
            <person name="Chapman S.B."/>
            <person name="Goldberg J."/>
            <person name="Griggs A."/>
            <person name="Gujja S."/>
            <person name="Hansen M."/>
            <person name="Howarth C."/>
            <person name="Imamovic A."/>
            <person name="Larimer J."/>
            <person name="McCowan C."/>
            <person name="Montmayeur A."/>
            <person name="Murphy C."/>
            <person name="Neiman D."/>
            <person name="Pearson M."/>
            <person name="Priest M."/>
            <person name="Roberts A."/>
            <person name="Saif S."/>
            <person name="Shea T."/>
            <person name="Sisk P."/>
            <person name="Sykes S."/>
            <person name="Wortman J."/>
            <person name="Nusbaum C."/>
            <person name="Birren B."/>
        </authorList>
    </citation>
    <scope>NUCLEOTIDE SEQUENCE [LARGE SCALE GENOMIC DNA]</scope>
    <source>
        <strain evidence="4">CBS 100218</strain>
    </source>
</reference>
<feature type="compositionally biased region" description="Basic residues" evidence="1">
    <location>
        <begin position="1"/>
        <end position="18"/>
    </location>
</feature>
<dbReference type="InterPro" id="IPR024311">
    <property type="entry name" value="Lipocalin-like"/>
</dbReference>
<dbReference type="GeneID" id="19900436"/>
<gene>
    <name evidence="3" type="ORF">W97_03125</name>
</gene>
<feature type="domain" description="Lipocalin-like" evidence="2">
    <location>
        <begin position="34"/>
        <end position="117"/>
    </location>
</feature>
<dbReference type="EMBL" id="JH767565">
    <property type="protein sequence ID" value="EON63897.1"/>
    <property type="molecule type" value="Genomic_DNA"/>
</dbReference>
<name>R7YPS0_CONA1</name>
<organism evidence="3 4">
    <name type="scientific">Coniosporium apollinis (strain CBS 100218)</name>
    <name type="common">Rock-inhabiting black yeast</name>
    <dbReference type="NCBI Taxonomy" id="1168221"/>
    <lineage>
        <taxon>Eukaryota</taxon>
        <taxon>Fungi</taxon>
        <taxon>Dikarya</taxon>
        <taxon>Ascomycota</taxon>
        <taxon>Pezizomycotina</taxon>
        <taxon>Dothideomycetes</taxon>
        <taxon>Dothideomycetes incertae sedis</taxon>
        <taxon>Coniosporium</taxon>
    </lineage>
</organism>
<keyword evidence="4" id="KW-1185">Reference proteome</keyword>
<dbReference type="AlphaFoldDB" id="R7YPS0"/>
<sequence length="421" mass="45612">MPPIRRERRGYHPPKLRRPPIAPTHPAELRRHLVGAWTLVQYLGHPTPGSRTQKAIFPLTRYAQGMLLYTPDGYVSLQLSAPGQAAFGLEGAGEGEWAEAGRRTVAYAGGYFINEEWEEEVVQVGGNVALPEGGQEEQGGRVQSEGVQGNGVPVNGVLRNPVLANAMPANGVPTNGVPVNGVSGQRVQSAGLQGQGVPGGRAGEARSMRLVIQLRHEMRLADLPQSRGSFQIQRWRFEKDGKVLVLTGEPTEVRVAGAPNGKRDGTVSTKMESDWRIPEMRWRKMGSNAVDMPPWPQSVFERPPSMVPQMVQIPQVHRVPVVLQMPLIPQLPQMPQLPQTPQVHNASIGNGAYHAPSVERSPHAVGPVPAHNLEPQSMPAPHRNSTTPNSVTQAGDSAVAGAKDIKPLALFEPVWPDTKQG</sequence>
<proteinExistence type="predicted"/>
<dbReference type="OrthoDB" id="3904217at2759"/>
<feature type="region of interest" description="Disordered" evidence="1">
    <location>
        <begin position="348"/>
        <end position="399"/>
    </location>
</feature>
<evidence type="ECO:0000313" key="3">
    <source>
        <dbReference type="EMBL" id="EON63897.1"/>
    </source>
</evidence>